<keyword evidence="1" id="KW-0547">Nucleotide-binding</keyword>
<keyword evidence="2" id="KW-0227">DNA damage</keyword>
<reference evidence="9 10" key="1">
    <citation type="submission" date="2023-10" db="EMBL/GenBank/DDBJ databases">
        <title>Niallia locisalis sp.nov. isolated from a salt pond sample.</title>
        <authorList>
            <person name="Li X.-J."/>
            <person name="Dong L."/>
        </authorList>
    </citation>
    <scope>NUCLEOTIDE SEQUENCE [LARGE SCALE GENOMIC DNA]</scope>
    <source>
        <strain evidence="9 10">DSM 29761</strain>
    </source>
</reference>
<dbReference type="Pfam" id="PF12705">
    <property type="entry name" value="PDDEXK_1"/>
    <property type="match status" value="1"/>
</dbReference>
<keyword evidence="6" id="KW-0238">DNA-binding</keyword>
<keyword evidence="4" id="KW-0347">Helicase</keyword>
<evidence type="ECO:0000256" key="5">
    <source>
        <dbReference type="ARBA" id="ARBA00022840"/>
    </source>
</evidence>
<keyword evidence="10" id="KW-1185">Reference proteome</keyword>
<evidence type="ECO:0000256" key="4">
    <source>
        <dbReference type="ARBA" id="ARBA00022806"/>
    </source>
</evidence>
<dbReference type="Proteomes" id="UP001357223">
    <property type="component" value="Chromosome"/>
</dbReference>
<dbReference type="InterPro" id="IPR011604">
    <property type="entry name" value="PDDEXK-like_dom_sf"/>
</dbReference>
<dbReference type="Gene3D" id="3.90.320.10">
    <property type="match status" value="1"/>
</dbReference>
<evidence type="ECO:0000259" key="8">
    <source>
        <dbReference type="Pfam" id="PF12705"/>
    </source>
</evidence>
<organism evidence="9 10">
    <name type="scientific">Niallia oryzisoli</name>
    <dbReference type="NCBI Taxonomy" id="1737571"/>
    <lineage>
        <taxon>Bacteria</taxon>
        <taxon>Bacillati</taxon>
        <taxon>Bacillota</taxon>
        <taxon>Bacilli</taxon>
        <taxon>Bacillales</taxon>
        <taxon>Bacillaceae</taxon>
        <taxon>Niallia</taxon>
    </lineage>
</organism>
<feature type="domain" description="PD-(D/E)XK endonuclease-like" evidence="8">
    <location>
        <begin position="625"/>
        <end position="907"/>
    </location>
</feature>
<proteinExistence type="predicted"/>
<dbReference type="InterPro" id="IPR038726">
    <property type="entry name" value="PDDEXK_AddAB-type"/>
</dbReference>
<keyword evidence="7" id="KW-0234">DNA repair</keyword>
<dbReference type="EMBL" id="CP137640">
    <property type="protein sequence ID" value="WVX83661.1"/>
    <property type="molecule type" value="Genomic_DNA"/>
</dbReference>
<protein>
    <submittedName>
        <fullName evidence="9">PD-(D/E)XK nuclease family protein</fullName>
    </submittedName>
</protein>
<evidence type="ECO:0000313" key="10">
    <source>
        <dbReference type="Proteomes" id="UP001357223"/>
    </source>
</evidence>
<sequence length="914" mass="103650">MDIILGFWLDSASFPDALGDKEASEGIVVTGFKGLVGILETQLGLTSPLNSENIRIAEWQELIRKLDNDHMPFSQSFHKDSWNTARELLRRRDELVIAGWEPAIPAGGSKWLETLQKLELANLNKTLGFSDRVRALLTHLRAEVSLKIEKITIVDEDVTLWDPWSIQLIDLLKDQGVQVIKRPADMETGNHAESSSDLSLLQSVLAGENGSQQAQGDGSLLLVRAEQEWDAADFLISWLQENGNEDTVIIKEEGSVLLDEFLHRRGVPAAGVDAASKWRAVLQVLPLTIDTYWEPLKVNRMMELLTIPGSPIPGRIRYRLAKELASTPGIGGPNWLKAIKDGIRDYEEQWSAENIDEQELKKRRKNLEAKLDLWVNHDYYDPNAGIPFEKLVQICQKVSQWAAINYQMTDDVMYAQATKVAQEVIEGIKTLGVSIVNHLQVARILDSVLGEGVKLSNYGQEAAKWHVVYHPGQIFGQADTILWWGFNKNTSGPSIRTWTSNERTWLRDHGIYLTEDDTRRRREAASWQRAARLANRRLILIAPEKVKGAEIPVHPLWDEIRFAVAKDNLTERKITVDSAQLRKQPSYILFGETFERMELTSRRIPEPIRTWQVPENTILQREEESATSFETLIGCPLKWTFRYVANVKPGNVLSIPNESIILGNLGHMVLEQLITEKPNWTEEEVRVRAGELFDQMVPSLAATLLEPKNGITRSETRTRLQKSLMQFFKVLNHAGIQIEHTEIEIEKPWNEKVKFKGRLDLVGKSKTGKKLLLDAKWSKWPGNYKAKLENISVQLALYHWLLADQEKEELPVAYFMLRNGDFFSRPHDDFPIDYHVEGPSLLESYDVLRKAVEAASSQLFAGTVIAPGIPANANIMEETADGQNHSEESFVSTIDPPCSNCEYQNLCGFRRVSK</sequence>
<keyword evidence="5" id="KW-0067">ATP-binding</keyword>
<dbReference type="RefSeq" id="WP_338452538.1">
    <property type="nucleotide sequence ID" value="NZ_CP137640.1"/>
</dbReference>
<evidence type="ECO:0000313" key="9">
    <source>
        <dbReference type="EMBL" id="WVX83661.1"/>
    </source>
</evidence>
<evidence type="ECO:0000256" key="7">
    <source>
        <dbReference type="ARBA" id="ARBA00023204"/>
    </source>
</evidence>
<accession>A0ABZ2CMT5</accession>
<evidence type="ECO:0000256" key="1">
    <source>
        <dbReference type="ARBA" id="ARBA00022741"/>
    </source>
</evidence>
<evidence type="ECO:0000256" key="3">
    <source>
        <dbReference type="ARBA" id="ARBA00022801"/>
    </source>
</evidence>
<evidence type="ECO:0000256" key="2">
    <source>
        <dbReference type="ARBA" id="ARBA00022763"/>
    </source>
</evidence>
<name>A0ABZ2CMT5_9BACI</name>
<gene>
    <name evidence="9" type="ORF">R4Z09_12055</name>
</gene>
<evidence type="ECO:0000256" key="6">
    <source>
        <dbReference type="ARBA" id="ARBA00023125"/>
    </source>
</evidence>
<keyword evidence="3" id="KW-0378">Hydrolase</keyword>